<dbReference type="PANTHER" id="PTHR12858:SF1">
    <property type="entry name" value="PRE-RRNA-PROCESSING PROTEIN TSR1 HOMOLOG"/>
    <property type="match status" value="1"/>
</dbReference>
<evidence type="ECO:0000256" key="2">
    <source>
        <dbReference type="ARBA" id="ARBA00022517"/>
    </source>
</evidence>
<dbReference type="GO" id="GO:0000479">
    <property type="term" value="P:endonucleolytic cleavage of tricistronic rRNA transcript (SSU-rRNA, 5.8S rRNA, LSU-rRNA)"/>
    <property type="evidence" value="ECO:0007669"/>
    <property type="project" value="TreeGrafter"/>
</dbReference>
<comment type="subcellular location">
    <subcellularLocation>
        <location evidence="1">Nucleus</location>
        <location evidence="1">Nucleolus</location>
    </subcellularLocation>
</comment>
<dbReference type="GO" id="GO:0005730">
    <property type="term" value="C:nucleolus"/>
    <property type="evidence" value="ECO:0007669"/>
    <property type="project" value="UniProtKB-SubCell"/>
</dbReference>
<dbReference type="SMART" id="SM00785">
    <property type="entry name" value="AARP2CN"/>
    <property type="match status" value="1"/>
</dbReference>
<keyword evidence="10" id="KW-1185">Reference proteome</keyword>
<reference evidence="9 10" key="1">
    <citation type="submission" date="2015-09" db="EMBL/GenBank/DDBJ databases">
        <title>Trachymyrmex zeteki WGS genome.</title>
        <authorList>
            <person name="Nygaard S."/>
            <person name="Hu H."/>
            <person name="Boomsma J."/>
            <person name="Zhang G."/>
        </authorList>
    </citation>
    <scope>NUCLEOTIDE SEQUENCE [LARGE SCALE GENOMIC DNA]</scope>
    <source>
        <strain evidence="9">Tzet28-1</strain>
        <tissue evidence="9">Whole body</tissue>
    </source>
</reference>
<evidence type="ECO:0000256" key="4">
    <source>
        <dbReference type="ARBA" id="ARBA00037087"/>
    </source>
</evidence>
<keyword evidence="2" id="KW-0690">Ribosome biogenesis</keyword>
<dbReference type="KEGG" id="mzt:108730692"/>
<feature type="region of interest" description="Disordered" evidence="7">
    <location>
        <begin position="1"/>
        <end position="31"/>
    </location>
</feature>
<dbReference type="OrthoDB" id="119302at2759"/>
<accession>A0A151WFB6</accession>
<dbReference type="Pfam" id="PF08142">
    <property type="entry name" value="AARP2CN"/>
    <property type="match status" value="1"/>
</dbReference>
<dbReference type="InterPro" id="IPR039761">
    <property type="entry name" value="Bms1/Tsr1"/>
</dbReference>
<feature type="compositionally biased region" description="Basic and acidic residues" evidence="7">
    <location>
        <begin position="1"/>
        <end position="10"/>
    </location>
</feature>
<comment type="similarity">
    <text evidence="5">Belongs to the TRAFAC class translation factor GTPase superfamily. Bms1-like GTPase family. TSR1 subfamily.</text>
</comment>
<dbReference type="GO" id="GO:0005525">
    <property type="term" value="F:GTP binding"/>
    <property type="evidence" value="ECO:0007669"/>
    <property type="project" value="TreeGrafter"/>
</dbReference>
<dbReference type="GO" id="GO:0030688">
    <property type="term" value="C:preribosome, small subunit precursor"/>
    <property type="evidence" value="ECO:0007669"/>
    <property type="project" value="TreeGrafter"/>
</dbReference>
<dbReference type="Proteomes" id="UP000075809">
    <property type="component" value="Unassembled WGS sequence"/>
</dbReference>
<evidence type="ECO:0000259" key="8">
    <source>
        <dbReference type="PROSITE" id="PS51714"/>
    </source>
</evidence>
<dbReference type="GO" id="GO:0003924">
    <property type="term" value="F:GTPase activity"/>
    <property type="evidence" value="ECO:0007669"/>
    <property type="project" value="TreeGrafter"/>
</dbReference>
<dbReference type="PANTHER" id="PTHR12858">
    <property type="entry name" value="RIBOSOME BIOGENESIS PROTEIN"/>
    <property type="match status" value="1"/>
</dbReference>
<evidence type="ECO:0000256" key="1">
    <source>
        <dbReference type="ARBA" id="ARBA00004604"/>
    </source>
</evidence>
<dbReference type="GO" id="GO:0034511">
    <property type="term" value="F:U3 snoRNA binding"/>
    <property type="evidence" value="ECO:0007669"/>
    <property type="project" value="TreeGrafter"/>
</dbReference>
<evidence type="ECO:0000256" key="7">
    <source>
        <dbReference type="SAM" id="MobiDB-lite"/>
    </source>
</evidence>
<evidence type="ECO:0000313" key="10">
    <source>
        <dbReference type="Proteomes" id="UP000075809"/>
    </source>
</evidence>
<dbReference type="InterPro" id="IPR012948">
    <property type="entry name" value="AARP2CN"/>
</dbReference>
<comment type="function">
    <text evidence="4">Required during maturation of the 40S ribosomal subunit in the nucleolus.</text>
</comment>
<protein>
    <recommendedName>
        <fullName evidence="6">Pre-rRNA-processing protein TSR1 homolog</fullName>
    </recommendedName>
</protein>
<dbReference type="InterPro" id="IPR007034">
    <property type="entry name" value="BMS1_TSR1_C"/>
</dbReference>
<proteinExistence type="inferred from homology"/>
<evidence type="ECO:0000256" key="6">
    <source>
        <dbReference type="ARBA" id="ARBA00040070"/>
    </source>
</evidence>
<feature type="compositionally biased region" description="Basic residues" evidence="7">
    <location>
        <begin position="18"/>
        <end position="29"/>
    </location>
</feature>
<evidence type="ECO:0000256" key="5">
    <source>
        <dbReference type="ARBA" id="ARBA00038288"/>
    </source>
</evidence>
<dbReference type="GO" id="GO:0000462">
    <property type="term" value="P:maturation of SSU-rRNA from tricistronic rRNA transcript (SSU-rRNA, 5.8S rRNA, LSU-rRNA)"/>
    <property type="evidence" value="ECO:0007669"/>
    <property type="project" value="TreeGrafter"/>
</dbReference>
<dbReference type="PROSITE" id="PS51714">
    <property type="entry name" value="G_BMS1"/>
    <property type="match status" value="1"/>
</dbReference>
<keyword evidence="3" id="KW-0539">Nucleus</keyword>
<dbReference type="AlphaFoldDB" id="A0A151WFB6"/>
<dbReference type="EMBL" id="KQ983219">
    <property type="protein sequence ID" value="KYQ46531.1"/>
    <property type="molecule type" value="Genomic_DNA"/>
</dbReference>
<evidence type="ECO:0000313" key="9">
    <source>
        <dbReference type="EMBL" id="KYQ46531.1"/>
    </source>
</evidence>
<feature type="region of interest" description="Disordered" evidence="7">
    <location>
        <begin position="403"/>
        <end position="443"/>
    </location>
</feature>
<name>A0A151WFB6_9HYME</name>
<dbReference type="SMART" id="SM01362">
    <property type="entry name" value="DUF663"/>
    <property type="match status" value="1"/>
</dbReference>
<organism evidence="9 10">
    <name type="scientific">Mycetomoellerius zeteki</name>
    <dbReference type="NCBI Taxonomy" id="64791"/>
    <lineage>
        <taxon>Eukaryota</taxon>
        <taxon>Metazoa</taxon>
        <taxon>Ecdysozoa</taxon>
        <taxon>Arthropoda</taxon>
        <taxon>Hexapoda</taxon>
        <taxon>Insecta</taxon>
        <taxon>Pterygota</taxon>
        <taxon>Neoptera</taxon>
        <taxon>Endopterygota</taxon>
        <taxon>Hymenoptera</taxon>
        <taxon>Apocrita</taxon>
        <taxon>Aculeata</taxon>
        <taxon>Formicoidea</taxon>
        <taxon>Formicidae</taxon>
        <taxon>Myrmicinae</taxon>
        <taxon>Mycetomoellerius</taxon>
    </lineage>
</organism>
<evidence type="ECO:0000256" key="3">
    <source>
        <dbReference type="ARBA" id="ARBA00023242"/>
    </source>
</evidence>
<sequence>MSTIKQETHRPGAFKQSNKQHKTGRHRSKSAINNDFKGKRSIIGKMSKRFEKNLRKDARRNQLLQHRKKKREQVMAQKRNLGGFSSAPILICVIPLQNNTDIKNIISIVTDMDETANVATSSNGITHISIPRLKQRFSIIVPPIDDILATLDAAKVATTILFVTSVANQGNDDKQEQIIDDWGKEIITSCLAQGLPSTIVAVHNIQRLHIKKRQEYKQSVQRAISKWLPSEKVFELDTTIDCLNMLRHAGLQKQRSLFYKDIRPYLLAEEVSFECDGDSLDFGTLMVSGYLRGTTPLSVNGLVYISGFGNFQMSCIKTLKDPYLIEHEQKRHLSDNKMEWGNETEILTADPEKQESLESEYIPDPMDAEQTWPTKEELAEAANNRKRKIVKVVPKGTSEYQAAWIPDEDGESPGVCSENESEDNMDMEEAKSEAASSEDMEDDEQYEIITISEALDEERYNQDIDINEEKQAMENFKEAKLDAQFPDEVDTPQDTLAKIRFQKYRGLESFRTSPWDPKENLPIDYSRIIEFADYDRRRKRIYKECKDIEGVMPGCYIQICIAHVSRETFKAFAVIENKPLIVVALLPYEHKMSLLNVVLKHTSNYTHPIKSKERLIFQCGFRRFTTCPIFSQHTNGTKHKYERYFHPETTVVASMYAPVTFSPCPILCYAESKSGKLELIATGSVLSCDPNRIVLKRVVLSGHPYKVNKRSVVTRFMFFHREDIEWFKPIQLRTKYGRRGHIKEPLGTHGHMKCIFNGQLKSQDTVLMNLYKRVFPKWTYELMNQ</sequence>
<dbReference type="Pfam" id="PF04950">
    <property type="entry name" value="RIBIOP_C"/>
    <property type="match status" value="1"/>
</dbReference>
<dbReference type="STRING" id="64791.A0A151WFB6"/>
<feature type="domain" description="Bms1-type G" evidence="8">
    <location>
        <begin position="87"/>
        <end position="255"/>
    </location>
</feature>
<dbReference type="InterPro" id="IPR030387">
    <property type="entry name" value="G_Bms1/Tsr1_dom"/>
</dbReference>
<gene>
    <name evidence="9" type="ORF">ALC60_14462</name>
</gene>
<dbReference type="Pfam" id="PF22298">
    <property type="entry name" value="Tsr1_G-like"/>
    <property type="match status" value="1"/>
</dbReference>